<accession>A0A1M6DBU6</accession>
<dbReference type="OrthoDB" id="9809599at2"/>
<dbReference type="InterPro" id="IPR036259">
    <property type="entry name" value="MFS_trans_sf"/>
</dbReference>
<keyword evidence="3 5" id="KW-1133">Transmembrane helix</keyword>
<sequence>METNKLQRVALSTYFFLSGLCFATWASRIPTIKDNFGLNDAQLGTILLVMPISALIGTVASGWLVSKFDSRDPLVIAFIFFALSLIGISYVNTTLLLMVLLASFSIFMRVLNVAMNAQSITLQKTYHKKIIGSFHGLWSIGGVFGVLFSTLMVKAEVSMGTHFSIIAVITILGSIAIYQNLLTNDKSVTGNKLIFGKPDTFILYLGMLIFFASICEGGMFDWSGIYFKEVVKEDVFTYGYLLFMICMAISRFFIDRLLDRLGMSKMYIFSSILIATGILSAVLLPQFWTALIGFCLVGIGVSPIFPMTYMLAGKSQKYSPGMAISIVGTYSIVGMFIGPPLIGYLSHAFGLQKAFLIIMLCGLMFIPISKLFFKNLKQEV</sequence>
<dbReference type="AlphaFoldDB" id="A0A1M6DBU6"/>
<dbReference type="PROSITE" id="PS50850">
    <property type="entry name" value="MFS"/>
    <property type="match status" value="1"/>
</dbReference>
<dbReference type="STRING" id="1178825.SAMN05216261_1466"/>
<feature type="transmembrane region" description="Helical" evidence="5">
    <location>
        <begin position="42"/>
        <end position="66"/>
    </location>
</feature>
<feature type="transmembrane region" description="Helical" evidence="5">
    <location>
        <begin position="159"/>
        <end position="181"/>
    </location>
</feature>
<evidence type="ECO:0000313" key="7">
    <source>
        <dbReference type="EMBL" id="SHI70712.1"/>
    </source>
</evidence>
<dbReference type="CDD" id="cd17393">
    <property type="entry name" value="MFS_MosC_like"/>
    <property type="match status" value="1"/>
</dbReference>
<proteinExistence type="predicted"/>
<dbReference type="InterPro" id="IPR011701">
    <property type="entry name" value="MFS"/>
</dbReference>
<keyword evidence="8" id="KW-1185">Reference proteome</keyword>
<name>A0A1M6DBU6_9FLAO</name>
<evidence type="ECO:0000256" key="2">
    <source>
        <dbReference type="ARBA" id="ARBA00022692"/>
    </source>
</evidence>
<dbReference type="Pfam" id="PF07690">
    <property type="entry name" value="MFS_1"/>
    <property type="match status" value="1"/>
</dbReference>
<dbReference type="InterPro" id="IPR020846">
    <property type="entry name" value="MFS_dom"/>
</dbReference>
<evidence type="ECO:0000313" key="8">
    <source>
        <dbReference type="Proteomes" id="UP000184396"/>
    </source>
</evidence>
<keyword evidence="4 5" id="KW-0472">Membrane</keyword>
<dbReference type="GO" id="GO:0022857">
    <property type="term" value="F:transmembrane transporter activity"/>
    <property type="evidence" value="ECO:0007669"/>
    <property type="project" value="InterPro"/>
</dbReference>
<dbReference type="RefSeq" id="WP_019387988.1">
    <property type="nucleotide sequence ID" value="NZ_ALIH01000009.1"/>
</dbReference>
<protein>
    <submittedName>
        <fullName evidence="7">Fucose permease</fullName>
    </submittedName>
</protein>
<organism evidence="7 8">
    <name type="scientific">Algibacter luteus</name>
    <dbReference type="NCBI Taxonomy" id="1178825"/>
    <lineage>
        <taxon>Bacteria</taxon>
        <taxon>Pseudomonadati</taxon>
        <taxon>Bacteroidota</taxon>
        <taxon>Flavobacteriia</taxon>
        <taxon>Flavobacteriales</taxon>
        <taxon>Flavobacteriaceae</taxon>
        <taxon>Algibacter</taxon>
    </lineage>
</organism>
<feature type="transmembrane region" description="Helical" evidence="5">
    <location>
        <begin position="290"/>
        <end position="311"/>
    </location>
</feature>
<dbReference type="PANTHER" id="PTHR23514:SF13">
    <property type="entry name" value="INNER MEMBRANE PROTEIN YBJJ"/>
    <property type="match status" value="1"/>
</dbReference>
<feature type="domain" description="Major facilitator superfamily (MFS) profile" evidence="6">
    <location>
        <begin position="7"/>
        <end position="377"/>
    </location>
</feature>
<dbReference type="GO" id="GO:0016020">
    <property type="term" value="C:membrane"/>
    <property type="evidence" value="ECO:0007669"/>
    <property type="project" value="UniProtKB-SubCell"/>
</dbReference>
<evidence type="ECO:0000256" key="1">
    <source>
        <dbReference type="ARBA" id="ARBA00004141"/>
    </source>
</evidence>
<feature type="transmembrane region" description="Helical" evidence="5">
    <location>
        <begin position="73"/>
        <end position="91"/>
    </location>
</feature>
<dbReference type="Gene3D" id="1.20.1250.20">
    <property type="entry name" value="MFS general substrate transporter like domains"/>
    <property type="match status" value="2"/>
</dbReference>
<feature type="transmembrane region" description="Helical" evidence="5">
    <location>
        <begin position="266"/>
        <end position="284"/>
    </location>
</feature>
<keyword evidence="2 5" id="KW-0812">Transmembrane</keyword>
<dbReference type="EMBL" id="FQYK01000003">
    <property type="protein sequence ID" value="SHI70712.1"/>
    <property type="molecule type" value="Genomic_DNA"/>
</dbReference>
<dbReference type="eggNOG" id="COG0738">
    <property type="taxonomic scope" value="Bacteria"/>
</dbReference>
<gene>
    <name evidence="7" type="ORF">SAMN05216261_1466</name>
</gene>
<evidence type="ECO:0000256" key="5">
    <source>
        <dbReference type="SAM" id="Phobius"/>
    </source>
</evidence>
<feature type="transmembrane region" description="Helical" evidence="5">
    <location>
        <begin position="136"/>
        <end position="153"/>
    </location>
</feature>
<feature type="transmembrane region" description="Helical" evidence="5">
    <location>
        <begin position="354"/>
        <end position="373"/>
    </location>
</feature>
<reference evidence="7 8" key="1">
    <citation type="submission" date="2016-11" db="EMBL/GenBank/DDBJ databases">
        <authorList>
            <person name="Jaros S."/>
            <person name="Januszkiewicz K."/>
            <person name="Wedrychowicz H."/>
        </authorList>
    </citation>
    <scope>NUCLEOTIDE SEQUENCE [LARGE SCALE GENOMIC DNA]</scope>
    <source>
        <strain evidence="7 8">CGMCC 1.12213</strain>
    </source>
</reference>
<dbReference type="SUPFAM" id="SSF103473">
    <property type="entry name" value="MFS general substrate transporter"/>
    <property type="match status" value="1"/>
</dbReference>
<evidence type="ECO:0000256" key="3">
    <source>
        <dbReference type="ARBA" id="ARBA00022989"/>
    </source>
</evidence>
<feature type="transmembrane region" description="Helical" evidence="5">
    <location>
        <begin position="235"/>
        <end position="254"/>
    </location>
</feature>
<dbReference type="PANTHER" id="PTHR23514">
    <property type="entry name" value="BYPASS OF STOP CODON PROTEIN 6"/>
    <property type="match status" value="1"/>
</dbReference>
<evidence type="ECO:0000256" key="4">
    <source>
        <dbReference type="ARBA" id="ARBA00023136"/>
    </source>
</evidence>
<feature type="transmembrane region" description="Helical" evidence="5">
    <location>
        <begin position="323"/>
        <end position="342"/>
    </location>
</feature>
<dbReference type="Proteomes" id="UP000184396">
    <property type="component" value="Unassembled WGS sequence"/>
</dbReference>
<feature type="transmembrane region" description="Helical" evidence="5">
    <location>
        <begin position="201"/>
        <end position="220"/>
    </location>
</feature>
<dbReference type="InterPro" id="IPR051788">
    <property type="entry name" value="MFS_Transporter"/>
</dbReference>
<comment type="subcellular location">
    <subcellularLocation>
        <location evidence="1">Membrane</location>
        <topology evidence="1">Multi-pass membrane protein</topology>
    </subcellularLocation>
</comment>
<feature type="transmembrane region" description="Helical" evidence="5">
    <location>
        <begin position="97"/>
        <end position="115"/>
    </location>
</feature>
<evidence type="ECO:0000259" key="6">
    <source>
        <dbReference type="PROSITE" id="PS50850"/>
    </source>
</evidence>